<dbReference type="Proteomes" id="UP001500655">
    <property type="component" value="Unassembled WGS sequence"/>
</dbReference>
<dbReference type="SUPFAM" id="SSF109854">
    <property type="entry name" value="DinB/YfiT-like putative metalloenzymes"/>
    <property type="match status" value="1"/>
</dbReference>
<dbReference type="NCBIfam" id="TIGR03085">
    <property type="entry name" value="TIGR03085 family metal-binding protein"/>
    <property type="match status" value="1"/>
</dbReference>
<dbReference type="RefSeq" id="WP_344082396.1">
    <property type="nucleotide sequence ID" value="NZ_BAAALS010000015.1"/>
</dbReference>
<dbReference type="InterPro" id="IPR017519">
    <property type="entry name" value="CHP03085"/>
</dbReference>
<keyword evidence="2" id="KW-1185">Reference proteome</keyword>
<dbReference type="EMBL" id="BAAALS010000015">
    <property type="protein sequence ID" value="GAA1758815.1"/>
    <property type="molecule type" value="Genomic_DNA"/>
</dbReference>
<gene>
    <name evidence="1" type="ORF">GCM10009681_32550</name>
</gene>
<comment type="caution">
    <text evidence="1">The sequence shown here is derived from an EMBL/GenBank/DDBJ whole genome shotgun (WGS) entry which is preliminary data.</text>
</comment>
<evidence type="ECO:0000313" key="1">
    <source>
        <dbReference type="EMBL" id="GAA1758815.1"/>
    </source>
</evidence>
<evidence type="ECO:0000313" key="2">
    <source>
        <dbReference type="Proteomes" id="UP001500655"/>
    </source>
</evidence>
<dbReference type="NCBIfam" id="TIGR03083">
    <property type="entry name" value="maleylpyruvate isomerase family mycothiol-dependent enzyme"/>
    <property type="match status" value="1"/>
</dbReference>
<accession>A0ABN2KL10</accession>
<name>A0ABN2KL10_9ACTN</name>
<dbReference type="InterPro" id="IPR034660">
    <property type="entry name" value="DinB/YfiT-like"/>
</dbReference>
<reference evidence="1 2" key="1">
    <citation type="journal article" date="2019" name="Int. J. Syst. Evol. Microbiol.">
        <title>The Global Catalogue of Microorganisms (GCM) 10K type strain sequencing project: providing services to taxonomists for standard genome sequencing and annotation.</title>
        <authorList>
            <consortium name="The Broad Institute Genomics Platform"/>
            <consortium name="The Broad Institute Genome Sequencing Center for Infectious Disease"/>
            <person name="Wu L."/>
            <person name="Ma J."/>
        </authorList>
    </citation>
    <scope>NUCLEOTIDE SEQUENCE [LARGE SCALE GENOMIC DNA]</scope>
    <source>
        <strain evidence="1 2">JCM 13249</strain>
    </source>
</reference>
<dbReference type="InterPro" id="IPR017517">
    <property type="entry name" value="Maleyloyr_isom"/>
</dbReference>
<proteinExistence type="predicted"/>
<protein>
    <submittedName>
        <fullName evidence="1">TIGR03085 family metal-binding protein</fullName>
    </submittedName>
</protein>
<sequence length="210" mass="22850">MTRFAAMERQGLADLLDEVGPDAPTLCEGWTARDLAAHLVLRERRPDAAAGILLAPLAGYTERVQGSLAAGPWPRLVAKVRRAPWWSPVSNRLTDELANRVELFVHHEDVRRARPGWAPRALPAGQAEALWGQTRAFAKRALRRVPAAVTVCPTDVAGEMAAGAGGPAVRLSGPTPELLLFLMGRQEHARVDLDGPPEVTDRLRRARFGV</sequence>
<organism evidence="1 2">
    <name type="scientific">Luedemannella helvata</name>
    <dbReference type="NCBI Taxonomy" id="349315"/>
    <lineage>
        <taxon>Bacteria</taxon>
        <taxon>Bacillati</taxon>
        <taxon>Actinomycetota</taxon>
        <taxon>Actinomycetes</taxon>
        <taxon>Micromonosporales</taxon>
        <taxon>Micromonosporaceae</taxon>
        <taxon>Luedemannella</taxon>
    </lineage>
</organism>